<dbReference type="Proteomes" id="UP000753961">
    <property type="component" value="Unassembled WGS sequence"/>
</dbReference>
<keyword evidence="3" id="KW-1185">Reference proteome</keyword>
<organism evidence="2 3">
    <name type="scientific">Membranihabitans marinus</name>
    <dbReference type="NCBI Taxonomy" id="1227546"/>
    <lineage>
        <taxon>Bacteria</taxon>
        <taxon>Pseudomonadati</taxon>
        <taxon>Bacteroidota</taxon>
        <taxon>Saprospiria</taxon>
        <taxon>Saprospirales</taxon>
        <taxon>Saprospiraceae</taxon>
        <taxon>Membranihabitans</taxon>
    </lineage>
</organism>
<accession>A0A953HM46</accession>
<sequence length="83" mass="9348">MNAIEKQGKLKTCQINNALGFFMLLFGFIVVFSVSLSETFTQKMTNIIAGGVIVCIGGGMMWNARRLIKKYDLKNKENRLNQT</sequence>
<dbReference type="AlphaFoldDB" id="A0A953HM46"/>
<evidence type="ECO:0000313" key="3">
    <source>
        <dbReference type="Proteomes" id="UP000753961"/>
    </source>
</evidence>
<dbReference type="RefSeq" id="WP_222580034.1">
    <property type="nucleotide sequence ID" value="NZ_JAHVHU010000009.1"/>
</dbReference>
<keyword evidence="1" id="KW-1133">Transmembrane helix</keyword>
<keyword evidence="1" id="KW-0472">Membrane</keyword>
<evidence type="ECO:0000256" key="1">
    <source>
        <dbReference type="SAM" id="Phobius"/>
    </source>
</evidence>
<evidence type="ECO:0000313" key="2">
    <source>
        <dbReference type="EMBL" id="MBY5958494.1"/>
    </source>
</evidence>
<proteinExistence type="predicted"/>
<dbReference type="EMBL" id="JAHVHU010000009">
    <property type="protein sequence ID" value="MBY5958494.1"/>
    <property type="molecule type" value="Genomic_DNA"/>
</dbReference>
<gene>
    <name evidence="2" type="ORF">KUV50_10145</name>
</gene>
<reference evidence="2" key="1">
    <citation type="submission" date="2021-06" db="EMBL/GenBank/DDBJ databases">
        <title>44 bacteria genomes isolated from Dapeng, Shenzhen.</title>
        <authorList>
            <person name="Zheng W."/>
            <person name="Yu S."/>
            <person name="Huang Y."/>
        </authorList>
    </citation>
    <scope>NUCLEOTIDE SEQUENCE</scope>
    <source>
        <strain evidence="2">DP5N28-2</strain>
    </source>
</reference>
<feature type="transmembrane region" description="Helical" evidence="1">
    <location>
        <begin position="47"/>
        <end position="64"/>
    </location>
</feature>
<keyword evidence="1" id="KW-0812">Transmembrane</keyword>
<feature type="transmembrane region" description="Helical" evidence="1">
    <location>
        <begin position="15"/>
        <end position="35"/>
    </location>
</feature>
<protein>
    <submittedName>
        <fullName evidence="2">Uncharacterized protein</fullName>
    </submittedName>
</protein>
<comment type="caution">
    <text evidence="2">The sequence shown here is derived from an EMBL/GenBank/DDBJ whole genome shotgun (WGS) entry which is preliminary data.</text>
</comment>
<name>A0A953HM46_9BACT</name>